<dbReference type="Pfam" id="PF02949">
    <property type="entry name" value="7tm_6"/>
    <property type="match status" value="1"/>
</dbReference>
<feature type="transmembrane region" description="Helical" evidence="9">
    <location>
        <begin position="189"/>
        <end position="213"/>
    </location>
</feature>
<dbReference type="EMBL" id="HBUF01153761">
    <property type="protein sequence ID" value="CAG6648692.1"/>
    <property type="molecule type" value="Transcribed_RNA"/>
</dbReference>
<dbReference type="GO" id="GO:0005549">
    <property type="term" value="F:odorant binding"/>
    <property type="evidence" value="ECO:0007669"/>
    <property type="project" value="InterPro"/>
</dbReference>
<evidence type="ECO:0000313" key="10">
    <source>
        <dbReference type="EMBL" id="CAG6648692.1"/>
    </source>
</evidence>
<evidence type="ECO:0000256" key="1">
    <source>
        <dbReference type="ARBA" id="ARBA00004141"/>
    </source>
</evidence>
<protein>
    <recommendedName>
        <fullName evidence="11">Odorant receptor</fullName>
    </recommendedName>
</protein>
<sequence length="318" mass="37860">MVSLCYLNRALETFGLINFHQFKSQRRTRNQSVYTFVTTHLLLFYVLCQCLNVYSRAIRYYPEFIQTLLDNTIMWLLMFLAYFFQSKYQTLLAISNSIDKSFSKADVQVTRRCHQLTNAISLIIIIVVFTGFSGSVLELVLPLSDIERNIRLNIYGANYLDRRLPYIIRVPFLNENKSPIYEILFAFELYILVISTVLSSFSIILVPIILIHIQSQYEILSKYIRMVGQEHRDELGYKIYYTDIESNQYIIKLYSPIIRGTKLMRIKNALEQVRKQKMYEEDYLRQIVKFHQKLLSVQNEVCIFYNVWLYFKIYKGFP</sequence>
<evidence type="ECO:0000256" key="4">
    <source>
        <dbReference type="ARBA" id="ARBA00022725"/>
    </source>
</evidence>
<name>A0A8D8W6C8_9HEMI</name>
<keyword evidence="6 9" id="KW-0472">Membrane</keyword>
<evidence type="ECO:0000256" key="7">
    <source>
        <dbReference type="ARBA" id="ARBA00023170"/>
    </source>
</evidence>
<keyword evidence="3 9" id="KW-0812">Transmembrane</keyword>
<keyword evidence="5 9" id="KW-1133">Transmembrane helix</keyword>
<dbReference type="GO" id="GO:0016020">
    <property type="term" value="C:membrane"/>
    <property type="evidence" value="ECO:0007669"/>
    <property type="project" value="UniProtKB-SubCell"/>
</dbReference>
<keyword evidence="4" id="KW-0552">Olfaction</keyword>
<proteinExistence type="predicted"/>
<feature type="transmembrane region" description="Helical" evidence="9">
    <location>
        <begin position="116"/>
        <end position="137"/>
    </location>
</feature>
<evidence type="ECO:0008006" key="11">
    <source>
        <dbReference type="Google" id="ProtNLM"/>
    </source>
</evidence>
<organism evidence="10">
    <name type="scientific">Cacopsylla melanoneura</name>
    <dbReference type="NCBI Taxonomy" id="428564"/>
    <lineage>
        <taxon>Eukaryota</taxon>
        <taxon>Metazoa</taxon>
        <taxon>Ecdysozoa</taxon>
        <taxon>Arthropoda</taxon>
        <taxon>Hexapoda</taxon>
        <taxon>Insecta</taxon>
        <taxon>Pterygota</taxon>
        <taxon>Neoptera</taxon>
        <taxon>Paraneoptera</taxon>
        <taxon>Hemiptera</taxon>
        <taxon>Sternorrhyncha</taxon>
        <taxon>Psylloidea</taxon>
        <taxon>Psyllidae</taxon>
        <taxon>Psyllinae</taxon>
        <taxon>Cacopsylla</taxon>
    </lineage>
</organism>
<dbReference type="GO" id="GO:0004984">
    <property type="term" value="F:olfactory receptor activity"/>
    <property type="evidence" value="ECO:0007669"/>
    <property type="project" value="InterPro"/>
</dbReference>
<comment type="subcellular location">
    <subcellularLocation>
        <location evidence="1">Membrane</location>
        <topology evidence="1">Multi-pass membrane protein</topology>
    </subcellularLocation>
</comment>
<evidence type="ECO:0000256" key="3">
    <source>
        <dbReference type="ARBA" id="ARBA00022692"/>
    </source>
</evidence>
<keyword evidence="2" id="KW-0716">Sensory transduction</keyword>
<evidence type="ECO:0000256" key="9">
    <source>
        <dbReference type="SAM" id="Phobius"/>
    </source>
</evidence>
<evidence type="ECO:0000256" key="2">
    <source>
        <dbReference type="ARBA" id="ARBA00022606"/>
    </source>
</evidence>
<keyword evidence="8" id="KW-0807">Transducer</keyword>
<keyword evidence="7" id="KW-0675">Receptor</keyword>
<dbReference type="InterPro" id="IPR004117">
    <property type="entry name" value="7tm6_olfct_rcpt"/>
</dbReference>
<evidence type="ECO:0000256" key="5">
    <source>
        <dbReference type="ARBA" id="ARBA00022989"/>
    </source>
</evidence>
<dbReference type="AlphaFoldDB" id="A0A8D8W6C8"/>
<reference evidence="10" key="1">
    <citation type="submission" date="2021-05" db="EMBL/GenBank/DDBJ databases">
        <authorList>
            <person name="Alioto T."/>
            <person name="Alioto T."/>
            <person name="Gomez Garrido J."/>
        </authorList>
    </citation>
    <scope>NUCLEOTIDE SEQUENCE</scope>
</reference>
<evidence type="ECO:0000256" key="6">
    <source>
        <dbReference type="ARBA" id="ARBA00023136"/>
    </source>
</evidence>
<evidence type="ECO:0000256" key="8">
    <source>
        <dbReference type="ARBA" id="ARBA00023224"/>
    </source>
</evidence>
<accession>A0A8D8W6C8</accession>
<dbReference type="GO" id="GO:0007165">
    <property type="term" value="P:signal transduction"/>
    <property type="evidence" value="ECO:0007669"/>
    <property type="project" value="UniProtKB-KW"/>
</dbReference>
<feature type="transmembrane region" description="Helical" evidence="9">
    <location>
        <begin position="33"/>
        <end position="54"/>
    </location>
</feature>